<dbReference type="OrthoDB" id="5152817at2759"/>
<dbReference type="InterPro" id="IPR008266">
    <property type="entry name" value="Tyr_kinase_AS"/>
</dbReference>
<proteinExistence type="predicted"/>
<name>A0A2P5IGE4_DIAHE</name>
<organism evidence="6 7">
    <name type="scientific">Diaporthe helianthi</name>
    <dbReference type="NCBI Taxonomy" id="158607"/>
    <lineage>
        <taxon>Eukaryota</taxon>
        <taxon>Fungi</taxon>
        <taxon>Dikarya</taxon>
        <taxon>Ascomycota</taxon>
        <taxon>Pezizomycotina</taxon>
        <taxon>Sordariomycetes</taxon>
        <taxon>Sordariomycetidae</taxon>
        <taxon>Diaporthales</taxon>
        <taxon>Diaporthaceae</taxon>
        <taxon>Diaporthe</taxon>
    </lineage>
</organism>
<dbReference type="EC" id="2.7.11.1" evidence="1"/>
<gene>
    <name evidence="6" type="ORF">DHEL01_v200079</name>
</gene>
<dbReference type="InterPro" id="IPR001245">
    <property type="entry name" value="Ser-Thr/Tyr_kinase_cat_dom"/>
</dbReference>
<comment type="catalytic activity">
    <reaction evidence="3">
        <text>L-seryl-[protein] + ATP = O-phospho-L-seryl-[protein] + ADP + H(+)</text>
        <dbReference type="Rhea" id="RHEA:17989"/>
        <dbReference type="Rhea" id="RHEA-COMP:9863"/>
        <dbReference type="Rhea" id="RHEA-COMP:11604"/>
        <dbReference type="ChEBI" id="CHEBI:15378"/>
        <dbReference type="ChEBI" id="CHEBI:29999"/>
        <dbReference type="ChEBI" id="CHEBI:30616"/>
        <dbReference type="ChEBI" id="CHEBI:83421"/>
        <dbReference type="ChEBI" id="CHEBI:456216"/>
        <dbReference type="EC" id="2.7.11.1"/>
    </reaction>
</comment>
<dbReference type="PROSITE" id="PS00109">
    <property type="entry name" value="PROTEIN_KINASE_TYR"/>
    <property type="match status" value="1"/>
</dbReference>
<dbReference type="InParanoid" id="A0A2P5IGE4"/>
<dbReference type="EMBL" id="MAVT02000002">
    <property type="protein sequence ID" value="POS81562.1"/>
    <property type="molecule type" value="Genomic_DNA"/>
</dbReference>
<dbReference type="STRING" id="158607.A0A2P5IGE4"/>
<protein>
    <recommendedName>
        <fullName evidence="1">non-specific serine/threonine protein kinase</fullName>
        <ecNumber evidence="1">2.7.11.1</ecNumber>
    </recommendedName>
</protein>
<evidence type="ECO:0000256" key="4">
    <source>
        <dbReference type="SAM" id="MobiDB-lite"/>
    </source>
</evidence>
<dbReference type="SUPFAM" id="SSF56112">
    <property type="entry name" value="Protein kinase-like (PK-like)"/>
    <property type="match status" value="1"/>
</dbReference>
<dbReference type="Gene3D" id="1.10.510.10">
    <property type="entry name" value="Transferase(Phosphotransferase) domain 1"/>
    <property type="match status" value="1"/>
</dbReference>
<reference evidence="6" key="1">
    <citation type="submission" date="2017-09" db="EMBL/GenBank/DDBJ databases">
        <title>Polyketide synthases of a Diaporthe helianthi virulent isolate.</title>
        <authorList>
            <person name="Baroncelli R."/>
        </authorList>
    </citation>
    <scope>NUCLEOTIDE SEQUENCE [LARGE SCALE GENOMIC DNA]</scope>
    <source>
        <strain evidence="6">7/96</strain>
    </source>
</reference>
<dbReference type="InterPro" id="IPR011009">
    <property type="entry name" value="Kinase-like_dom_sf"/>
</dbReference>
<evidence type="ECO:0000256" key="1">
    <source>
        <dbReference type="ARBA" id="ARBA00012513"/>
    </source>
</evidence>
<evidence type="ECO:0000256" key="3">
    <source>
        <dbReference type="ARBA" id="ARBA00048679"/>
    </source>
</evidence>
<accession>A0A2P5IGE4</accession>
<sequence>MSSKPDTPPRSSLGRAAVETRWQASLHPPPQLQGESHGKRSRQDDDSDLDNESTRPAKMTKTDNNIGLIASPASPISPTPPIRSLALKSVSLCDRQFCTQKCLQSLALGSNQHRPPADTSCPNVDDHKVVANHEELCERLRAQLTTRVDSALPPFSSGHEFLNFASGHTQMIKLRLHDSGHVLLAKAFMPSDIRTMQRESRFYTHLRHLQGRYIPVCLGTIELPLAQAFNRGGFRFTGLLLLSWAGIGPDQWIYVGGGLGHGGEADYAFTQALQVGVRKALTKIHKAGVLHRDIALRNVLVRQFALEATPCPVWRLQVSIIDFELSRNKAMYKHYEDQRHRGSPGKDLNDEFAKALVREMDECAVAIRKWCPKSDCGVTSI</sequence>
<feature type="region of interest" description="Disordered" evidence="4">
    <location>
        <begin position="1"/>
        <end position="80"/>
    </location>
</feature>
<comment type="caution">
    <text evidence="6">The sequence shown here is derived from an EMBL/GenBank/DDBJ whole genome shotgun (WGS) entry which is preliminary data.</text>
</comment>
<feature type="domain" description="Serine-threonine/tyrosine-protein kinase catalytic" evidence="5">
    <location>
        <begin position="276"/>
        <end position="343"/>
    </location>
</feature>
<dbReference type="Pfam" id="PF07714">
    <property type="entry name" value="PK_Tyr_Ser-Thr"/>
    <property type="match status" value="1"/>
</dbReference>
<evidence type="ECO:0000259" key="5">
    <source>
        <dbReference type="Pfam" id="PF07714"/>
    </source>
</evidence>
<evidence type="ECO:0000313" key="7">
    <source>
        <dbReference type="Proteomes" id="UP000094444"/>
    </source>
</evidence>
<dbReference type="AlphaFoldDB" id="A0A2P5IGE4"/>
<evidence type="ECO:0000313" key="6">
    <source>
        <dbReference type="EMBL" id="POS81562.1"/>
    </source>
</evidence>
<dbReference type="Proteomes" id="UP000094444">
    <property type="component" value="Unassembled WGS sequence"/>
</dbReference>
<comment type="catalytic activity">
    <reaction evidence="2">
        <text>L-threonyl-[protein] + ATP = O-phospho-L-threonyl-[protein] + ADP + H(+)</text>
        <dbReference type="Rhea" id="RHEA:46608"/>
        <dbReference type="Rhea" id="RHEA-COMP:11060"/>
        <dbReference type="Rhea" id="RHEA-COMP:11605"/>
        <dbReference type="ChEBI" id="CHEBI:15378"/>
        <dbReference type="ChEBI" id="CHEBI:30013"/>
        <dbReference type="ChEBI" id="CHEBI:30616"/>
        <dbReference type="ChEBI" id="CHEBI:61977"/>
        <dbReference type="ChEBI" id="CHEBI:456216"/>
        <dbReference type="EC" id="2.7.11.1"/>
    </reaction>
</comment>
<evidence type="ECO:0000256" key="2">
    <source>
        <dbReference type="ARBA" id="ARBA00047899"/>
    </source>
</evidence>
<keyword evidence="7" id="KW-1185">Reference proteome</keyword>
<dbReference type="GO" id="GO:0004674">
    <property type="term" value="F:protein serine/threonine kinase activity"/>
    <property type="evidence" value="ECO:0007669"/>
    <property type="project" value="UniProtKB-EC"/>
</dbReference>